<reference evidence="10 11" key="1">
    <citation type="submission" date="2018-10" db="EMBL/GenBank/DDBJ databases">
        <title>Phylogenomics of Brevibacillus.</title>
        <authorList>
            <person name="Dunlap C."/>
        </authorList>
    </citation>
    <scope>NUCLEOTIDE SEQUENCE [LARGE SCALE GENOMIC DNA]</scope>
    <source>
        <strain evidence="10 11">JCM 15716</strain>
    </source>
</reference>
<evidence type="ECO:0000256" key="9">
    <source>
        <dbReference type="HAMAP-Rule" id="MF_01924"/>
    </source>
</evidence>
<evidence type="ECO:0000256" key="6">
    <source>
        <dbReference type="ARBA" id="ARBA00022997"/>
    </source>
</evidence>
<dbReference type="EC" id="3.4.13.22" evidence="9"/>
<keyword evidence="11" id="KW-1185">Reference proteome</keyword>
<dbReference type="Gene3D" id="3.30.1380.10">
    <property type="match status" value="1"/>
</dbReference>
<dbReference type="CDD" id="cd14843">
    <property type="entry name" value="D-Ala-D-Ala_dipeptidase_like"/>
    <property type="match status" value="1"/>
</dbReference>
<comment type="function">
    <text evidence="9">Catalyzes hydrolysis of the D-alanyl-D-alanine dipeptide.</text>
</comment>
<keyword evidence="4 9" id="KW-0378">Hydrolase</keyword>
<dbReference type="InterPro" id="IPR000755">
    <property type="entry name" value="A_A_dipeptidase"/>
</dbReference>
<evidence type="ECO:0000256" key="1">
    <source>
        <dbReference type="ARBA" id="ARBA00001362"/>
    </source>
</evidence>
<keyword evidence="5 9" id="KW-0862">Zinc</keyword>
<evidence type="ECO:0000256" key="7">
    <source>
        <dbReference type="ARBA" id="ARBA00023049"/>
    </source>
</evidence>
<dbReference type="EMBL" id="RHHQ01000007">
    <property type="protein sequence ID" value="RNB90483.1"/>
    <property type="molecule type" value="Genomic_DNA"/>
</dbReference>
<evidence type="ECO:0000256" key="5">
    <source>
        <dbReference type="ARBA" id="ARBA00022833"/>
    </source>
</evidence>
<name>A0A3M8DQT4_9BACL</name>
<evidence type="ECO:0000313" key="10">
    <source>
        <dbReference type="EMBL" id="RNB90483.1"/>
    </source>
</evidence>
<comment type="similarity">
    <text evidence="9">Belongs to the peptidase M15D family.</text>
</comment>
<evidence type="ECO:0000313" key="11">
    <source>
        <dbReference type="Proteomes" id="UP000271031"/>
    </source>
</evidence>
<dbReference type="GO" id="GO:0008237">
    <property type="term" value="F:metallopeptidase activity"/>
    <property type="evidence" value="ECO:0007669"/>
    <property type="project" value="UniProtKB-KW"/>
</dbReference>
<evidence type="ECO:0000256" key="4">
    <source>
        <dbReference type="ARBA" id="ARBA00022801"/>
    </source>
</evidence>
<feature type="binding site" evidence="9">
    <location>
        <position position="137"/>
    </location>
    <ligand>
        <name>Zn(2+)</name>
        <dbReference type="ChEBI" id="CHEBI:29105"/>
        <note>catalytic</note>
    </ligand>
</feature>
<evidence type="ECO:0000256" key="3">
    <source>
        <dbReference type="ARBA" id="ARBA00022723"/>
    </source>
</evidence>
<keyword evidence="8" id="KW-0961">Cell wall biogenesis/degradation</keyword>
<keyword evidence="3 9" id="KW-0479">Metal-binding</keyword>
<protein>
    <recommendedName>
        <fullName evidence="9">D-alanyl-D-alanine dipeptidase</fullName>
        <shortName evidence="9">D-Ala-D-Ala dipeptidase</shortName>
        <ecNumber evidence="9">3.4.13.22</ecNumber>
    </recommendedName>
</protein>
<dbReference type="GO" id="GO:0008270">
    <property type="term" value="F:zinc ion binding"/>
    <property type="evidence" value="ECO:0007669"/>
    <property type="project" value="UniProtKB-UniRule"/>
</dbReference>
<dbReference type="OrthoDB" id="9801430at2"/>
<sequence>MKEKAMAIPPEAIVEQEATSQPVIEECGEQLVSLIGYEPGIEVYPYYYHLGFQQAKPDCLIREGVARKLATAASKLPAGYSLVIWDGWRPYAVQQELYDRTKNQLLVQGWNEGEALEAEISRFVAKPTTNVDKPSPHLSGGAVDLTLAGPDGWLEMGTDFDDFSERALTRYFEQNGAATDLEREAMENRRLLYHLLIEEGFSNYDEEWWHFEYGTLSWARKKQATASYRGILSTES</sequence>
<dbReference type="Pfam" id="PF01427">
    <property type="entry name" value="Peptidase_M15"/>
    <property type="match status" value="1"/>
</dbReference>
<evidence type="ECO:0000256" key="8">
    <source>
        <dbReference type="ARBA" id="ARBA00023316"/>
    </source>
</evidence>
<feature type="site" description="Transition state stabilizer" evidence="9">
    <location>
        <position position="89"/>
    </location>
</feature>
<dbReference type="GO" id="GO:0071555">
    <property type="term" value="P:cell wall organization"/>
    <property type="evidence" value="ECO:0007669"/>
    <property type="project" value="UniProtKB-KW"/>
</dbReference>
<dbReference type="HAMAP" id="MF_01924">
    <property type="entry name" value="A_A_dipeptidase"/>
    <property type="match status" value="1"/>
</dbReference>
<dbReference type="SUPFAM" id="SSF55166">
    <property type="entry name" value="Hedgehog/DD-peptidase"/>
    <property type="match status" value="1"/>
</dbReference>
<comment type="caution">
    <text evidence="10">The sequence shown here is derived from an EMBL/GenBank/DDBJ whole genome shotgun (WGS) entry which is preliminary data.</text>
</comment>
<keyword evidence="7 9" id="KW-0482">Metalloprotease</keyword>
<keyword evidence="2 9" id="KW-0645">Protease</keyword>
<evidence type="ECO:0000256" key="2">
    <source>
        <dbReference type="ARBA" id="ARBA00022670"/>
    </source>
</evidence>
<dbReference type="AlphaFoldDB" id="A0A3M8DQT4"/>
<dbReference type="Proteomes" id="UP000271031">
    <property type="component" value="Unassembled WGS sequence"/>
</dbReference>
<gene>
    <name evidence="10" type="ORF">EDM56_08220</name>
</gene>
<dbReference type="PANTHER" id="PTHR43126">
    <property type="entry name" value="D-ALANYL-D-ALANINE DIPEPTIDASE"/>
    <property type="match status" value="1"/>
</dbReference>
<feature type="binding site" evidence="9">
    <location>
        <position position="210"/>
    </location>
    <ligand>
        <name>Zn(2+)</name>
        <dbReference type="ChEBI" id="CHEBI:29105"/>
        <note>catalytic</note>
    </ligand>
</feature>
<comment type="cofactor">
    <cofactor evidence="9">
        <name>Zn(2+)</name>
        <dbReference type="ChEBI" id="CHEBI:29105"/>
    </cofactor>
    <text evidence="9">Binds 1 zinc ion per subunit.</text>
</comment>
<proteinExistence type="inferred from homology"/>
<comment type="catalytic activity">
    <reaction evidence="1 9">
        <text>D-alanyl-D-alanine + H2O = 2 D-alanine</text>
        <dbReference type="Rhea" id="RHEA:20661"/>
        <dbReference type="ChEBI" id="CHEBI:15377"/>
        <dbReference type="ChEBI" id="CHEBI:57416"/>
        <dbReference type="ChEBI" id="CHEBI:57822"/>
        <dbReference type="EC" id="3.4.13.22"/>
    </reaction>
</comment>
<organism evidence="10 11">
    <name type="scientific">Brevibacillus fluminis</name>
    <dbReference type="NCBI Taxonomy" id="511487"/>
    <lineage>
        <taxon>Bacteria</taxon>
        <taxon>Bacillati</taxon>
        <taxon>Bacillota</taxon>
        <taxon>Bacilli</taxon>
        <taxon>Bacillales</taxon>
        <taxon>Paenibacillaceae</taxon>
        <taxon>Brevibacillus</taxon>
    </lineage>
</organism>
<feature type="active site" description="Proton donor/acceptor" evidence="9">
    <location>
        <position position="207"/>
    </location>
</feature>
<keyword evidence="6 9" id="KW-0224">Dipeptidase</keyword>
<dbReference type="GO" id="GO:0006508">
    <property type="term" value="P:proteolysis"/>
    <property type="evidence" value="ECO:0007669"/>
    <property type="project" value="UniProtKB-KW"/>
</dbReference>
<dbReference type="GO" id="GO:0160237">
    <property type="term" value="F:D-Ala-D-Ala dipeptidase activity"/>
    <property type="evidence" value="ECO:0007669"/>
    <property type="project" value="UniProtKB-EC"/>
</dbReference>
<accession>A0A3M8DQT4</accession>
<dbReference type="InterPro" id="IPR009045">
    <property type="entry name" value="Zn_M74/Hedgehog-like"/>
</dbReference>
<feature type="binding site" evidence="9">
    <location>
        <position position="144"/>
    </location>
    <ligand>
        <name>Zn(2+)</name>
        <dbReference type="ChEBI" id="CHEBI:29105"/>
        <note>catalytic</note>
    </ligand>
</feature>